<reference evidence="4 5" key="1">
    <citation type="submission" date="2021-01" db="EMBL/GenBank/DDBJ databases">
        <title>Adiantum capillus-veneris genome.</title>
        <authorList>
            <person name="Fang Y."/>
            <person name="Liao Q."/>
        </authorList>
    </citation>
    <scope>NUCLEOTIDE SEQUENCE [LARGE SCALE GENOMIC DNA]</scope>
    <source>
        <strain evidence="4">H3</strain>
        <tissue evidence="4">Leaf</tissue>
    </source>
</reference>
<feature type="repeat" description="PPR" evidence="2">
    <location>
        <begin position="227"/>
        <end position="261"/>
    </location>
</feature>
<evidence type="ECO:0000256" key="2">
    <source>
        <dbReference type="PROSITE-ProRule" id="PRU00708"/>
    </source>
</evidence>
<feature type="repeat" description="PPR" evidence="2">
    <location>
        <begin position="639"/>
        <end position="673"/>
    </location>
</feature>
<feature type="repeat" description="PPR" evidence="2">
    <location>
        <begin position="568"/>
        <end position="602"/>
    </location>
</feature>
<dbReference type="SUPFAM" id="SSF48452">
    <property type="entry name" value="TPR-like"/>
    <property type="match status" value="1"/>
</dbReference>
<keyword evidence="5" id="KW-1185">Reference proteome</keyword>
<dbReference type="InterPro" id="IPR032867">
    <property type="entry name" value="DYW_dom"/>
</dbReference>
<evidence type="ECO:0000256" key="1">
    <source>
        <dbReference type="ARBA" id="ARBA00022737"/>
    </source>
</evidence>
<dbReference type="Proteomes" id="UP000886520">
    <property type="component" value="Chromosome 5"/>
</dbReference>
<evidence type="ECO:0000313" key="5">
    <source>
        <dbReference type="Proteomes" id="UP000886520"/>
    </source>
</evidence>
<gene>
    <name evidence="4" type="ORF">GOP47_0005610</name>
</gene>
<organism evidence="4 5">
    <name type="scientific">Adiantum capillus-veneris</name>
    <name type="common">Maidenhair fern</name>
    <dbReference type="NCBI Taxonomy" id="13818"/>
    <lineage>
        <taxon>Eukaryota</taxon>
        <taxon>Viridiplantae</taxon>
        <taxon>Streptophyta</taxon>
        <taxon>Embryophyta</taxon>
        <taxon>Tracheophyta</taxon>
        <taxon>Polypodiopsida</taxon>
        <taxon>Polypodiidae</taxon>
        <taxon>Polypodiales</taxon>
        <taxon>Pteridineae</taxon>
        <taxon>Pteridaceae</taxon>
        <taxon>Vittarioideae</taxon>
        <taxon>Adiantum</taxon>
    </lineage>
</organism>
<dbReference type="PANTHER" id="PTHR47926">
    <property type="entry name" value="PENTATRICOPEPTIDE REPEAT-CONTAINING PROTEIN"/>
    <property type="match status" value="1"/>
</dbReference>
<dbReference type="OrthoDB" id="185373at2759"/>
<dbReference type="FunFam" id="1.25.40.10:FF:000031">
    <property type="entry name" value="Pentatricopeptide repeat-containing protein mitochondrial"/>
    <property type="match status" value="1"/>
</dbReference>
<dbReference type="InterPro" id="IPR002885">
    <property type="entry name" value="PPR_rpt"/>
</dbReference>
<dbReference type="FunFam" id="1.25.40.10:FF:000285">
    <property type="entry name" value="Pentatricopeptide repeat-containing protein, chloroplastic"/>
    <property type="match status" value="1"/>
</dbReference>
<dbReference type="PROSITE" id="PS51375">
    <property type="entry name" value="PPR"/>
    <property type="match status" value="8"/>
</dbReference>
<dbReference type="InterPro" id="IPR046960">
    <property type="entry name" value="PPR_At4g14850-like_plant"/>
</dbReference>
<name>A0A9D4V5E3_ADICA</name>
<evidence type="ECO:0000259" key="3">
    <source>
        <dbReference type="Pfam" id="PF14432"/>
    </source>
</evidence>
<dbReference type="PANTHER" id="PTHR47926:SF382">
    <property type="entry name" value="PENTACOTRIPEPTIDE-REPEAT REGION OF PRORP DOMAIN-CONTAINING PROTEIN"/>
    <property type="match status" value="1"/>
</dbReference>
<feature type="repeat" description="PPR" evidence="2">
    <location>
        <begin position="125"/>
        <end position="159"/>
    </location>
</feature>
<dbReference type="GO" id="GO:0003729">
    <property type="term" value="F:mRNA binding"/>
    <property type="evidence" value="ECO:0007669"/>
    <property type="project" value="UniProtKB-ARBA"/>
</dbReference>
<feature type="repeat" description="PPR" evidence="2">
    <location>
        <begin position="329"/>
        <end position="363"/>
    </location>
</feature>
<feature type="repeat" description="PPR" evidence="2">
    <location>
        <begin position="533"/>
        <end position="567"/>
    </location>
</feature>
<dbReference type="GO" id="GO:0009451">
    <property type="term" value="P:RNA modification"/>
    <property type="evidence" value="ECO:0007669"/>
    <property type="project" value="InterPro"/>
</dbReference>
<dbReference type="Gene3D" id="1.25.40.10">
    <property type="entry name" value="Tetratricopeptide repeat domain"/>
    <property type="match status" value="5"/>
</dbReference>
<dbReference type="Pfam" id="PF01535">
    <property type="entry name" value="PPR"/>
    <property type="match status" value="3"/>
</dbReference>
<dbReference type="Pfam" id="PF13041">
    <property type="entry name" value="PPR_2"/>
    <property type="match status" value="5"/>
</dbReference>
<dbReference type="FunFam" id="1.25.40.10:FF:000073">
    <property type="entry name" value="Pentatricopeptide repeat-containing protein chloroplastic"/>
    <property type="match status" value="2"/>
</dbReference>
<dbReference type="EMBL" id="JABFUD020000005">
    <property type="protein sequence ID" value="KAI5080131.1"/>
    <property type="molecule type" value="Genomic_DNA"/>
</dbReference>
<dbReference type="NCBIfam" id="TIGR00756">
    <property type="entry name" value="PPR"/>
    <property type="match status" value="8"/>
</dbReference>
<comment type="caution">
    <text evidence="4">The sequence shown here is derived from an EMBL/GenBank/DDBJ whole genome shotgun (WGS) entry which is preliminary data.</text>
</comment>
<dbReference type="FunFam" id="1.25.40.10:FF:000381">
    <property type="entry name" value="Pentatricopeptide repeat-containing protein"/>
    <property type="match status" value="1"/>
</dbReference>
<evidence type="ECO:0000313" key="4">
    <source>
        <dbReference type="EMBL" id="KAI5080131.1"/>
    </source>
</evidence>
<dbReference type="Pfam" id="PF14432">
    <property type="entry name" value="DYW_deaminase"/>
    <property type="match status" value="1"/>
</dbReference>
<protein>
    <recommendedName>
        <fullName evidence="3">DYW domain-containing protein</fullName>
    </recommendedName>
</protein>
<dbReference type="Pfam" id="PF20431">
    <property type="entry name" value="E_motif"/>
    <property type="match status" value="1"/>
</dbReference>
<dbReference type="AlphaFoldDB" id="A0A9D4V5E3"/>
<feature type="repeat" description="PPR" evidence="2">
    <location>
        <begin position="603"/>
        <end position="633"/>
    </location>
</feature>
<dbReference type="InterPro" id="IPR011990">
    <property type="entry name" value="TPR-like_helical_dom_sf"/>
</dbReference>
<sequence>MARSSSDILLHLQTSDKSRAMLAGRHTVKSGCKSTDKPKEEARFARQEELDEESNATRFSSFLIGLKACALKKDLHQVTSIHTELRQSGLLQKDQYLGNTLVSVYAKCGALTKAREVLDGLPVRDAITWNALIAGYAQHGCGKEALGCFHRMRREGLSPNAVTYACTLKACGLTKDLHMGERIHDEIASQGLLEKAVVLRGALVDMYAKCAVLAKAQKVLDGLPVRNVITWNALIAGYAQNDYGKEALCCFHRMRREGLSPDAITYACTLKACGLLQDLHMGERIHDEIASQGLLERAVVLPGALVDMYAKCGALAKAQKVLDALSLRDVVSWNALIAGYAQHGCGKEALGCFHEMRREGLSPDAITYACTLKACGLMQDVDMGERIHYEIASQGLLEKAIVLGGALVDMYAKCGALSKAQKVIDGLSTRNVISWSALIAGYAQHGFGKEALGCFHQMRRDGLSPDAITYACTLKACGLTQDVDMGERIHEEIASQGLLEKAVVLGGSLIDMYAKCGALLKAQKVLDGLSSRNVVSWSALIAGYAQHGCGKEALGCFNQMRSEGFSPNEVSWSALIGGYAQQGLAEEALNCFRWMQQEGTSPNAITFASVLNACSHSGLLDEGQMLFDSMREKYGIIPDKEHYTCMVDLFGRARHFDKAMRVIEMMPSSDYPPIWSALLGACRKWENVELGRLAFERAIELDECNAAAYVLMSNIYAGAGMQEAAENIECMRIRNGARKQPGRSCWTDASGKVHRFVVGNSDHPQSRQIYLKLQELELKLSLQGYSPSLHWVSRNIPLDSKKALLCQHSEKLAIACAIINTPQRMEIRITKNMRVCGDCHVATSLISKIEKRKIVVKDANRLHVFEGGKCSCGDYQ</sequence>
<accession>A0A9D4V5E3</accession>
<keyword evidence="1" id="KW-0677">Repeat</keyword>
<feature type="repeat" description="PPR" evidence="2">
    <location>
        <begin position="431"/>
        <end position="465"/>
    </location>
</feature>
<dbReference type="FunFam" id="1.25.40.10:FF:000090">
    <property type="entry name" value="Pentatricopeptide repeat-containing protein, chloroplastic"/>
    <property type="match status" value="1"/>
</dbReference>
<dbReference type="InterPro" id="IPR046848">
    <property type="entry name" value="E_motif"/>
</dbReference>
<proteinExistence type="predicted"/>
<feature type="domain" description="DYW" evidence="3">
    <location>
        <begin position="784"/>
        <end position="875"/>
    </location>
</feature>
<dbReference type="GO" id="GO:0008270">
    <property type="term" value="F:zinc ion binding"/>
    <property type="evidence" value="ECO:0007669"/>
    <property type="project" value="InterPro"/>
</dbReference>